<dbReference type="InterPro" id="IPR022198">
    <property type="entry name" value="DUF3723"/>
</dbReference>
<dbReference type="STRING" id="576137.A0A1L7XIM2"/>
<evidence type="ECO:0000256" key="1">
    <source>
        <dbReference type="SAM" id="MobiDB-lite"/>
    </source>
</evidence>
<feature type="region of interest" description="Disordered" evidence="1">
    <location>
        <begin position="590"/>
        <end position="627"/>
    </location>
</feature>
<dbReference type="Pfam" id="PF12520">
    <property type="entry name" value="DUF3723"/>
    <property type="match status" value="1"/>
</dbReference>
<sequence length="1023" mass="115628">MERLEEFNLSTIDCLVGIVKVKLSTLSFLGGREIDPQITTNLIKIFTYNSRGCDRNTEGNYIPAILNLADLQTILYVNGLAREHLNRTIYDKSYRPLIHLGQAQLNCLHGKHRIEAAKSILSHEEDWWIVKLFCFNSDSMFLYLFLKITNPADCLAAGFILKQGESFSHQTKFSDGEIYRKIRYHQKQKNYDLVQDWMLHLSEWKQKHLRQMFRHKSFITAFDKLLCFPGLWSGLELGNIRRHLALRCHEELLSYLEHVYRTWEEITQLDPLFCRAVDIYTVQNLQMRAPLASSADRDHIIQCFSNDQLIFSKVTDIAHREKIKQTILQLPVIIPTIKSFHENVKYLEPAAKIIKKQLFGNRVPYTIYQALSSIWRSTGRAIVEVREGQFKFVQVSLEDSMKDIAYVQVFLSAFRNFPRLSYDAPRKEKGEPAVRGMPNDTVLYQFLQRVQLLGFHSSKIDEKLNGSRQPLALGLERVATIRRGGESLERRWGRPFEASYKYFRERLFLGRSHPLELDINPSIMFVQQNLLAAFFGYTSVNFQANTTADLAPIPTQQLPTWTTYAPIPDCPGTITPIPTSSEVVPLVRTGPNPEITQPVPTEAPVTEQSTGLVEDYGPPRDTPSSPGTVATIETIIPLDTMASPEFANTRTWISPEMQDLTSLINTAMEVDGASPSQDAQSIASQEEYSHNQGETIHIEPSLDGVSSGQDSTQTCPVDANTISHVADEMNASKEIIEATPTDVMSEPELEAIEEAESISDTSTVVGRIDEEVESISDSSTVVGTADEEDNVTDLPSQAYDNDRVTAASQKRRSYLTFKPQRPSAIRGSKGRRSYLAPNTKSAIPQSRLPGMALQGRRSFLIRKPGKSAESRIPQSPRVRSPGRSQQPSRPRSYMLAELNKLQQGVQSSAKPLNRSQGRRSYLVPSTNETVRPETPHIVKFIEHNGMIGSLKATRNIADHLQQRKGWVGMIIERAEAKTIRFDHIVGYIANGNLGESRTLALVKESYAEIFRTSPMRHLRYIDG</sequence>
<evidence type="ECO:0000313" key="2">
    <source>
        <dbReference type="EMBL" id="CZR64890.1"/>
    </source>
</evidence>
<dbReference type="AlphaFoldDB" id="A0A1L7XIM2"/>
<keyword evidence="3" id="KW-1185">Reference proteome</keyword>
<name>A0A1L7XIM2_9HELO</name>
<protein>
    <submittedName>
        <fullName evidence="2">Uncharacterized protein</fullName>
    </submittedName>
</protein>
<accession>A0A1L7XIM2</accession>
<dbReference type="EMBL" id="FJOG01000028">
    <property type="protein sequence ID" value="CZR64890.1"/>
    <property type="molecule type" value="Genomic_DNA"/>
</dbReference>
<proteinExistence type="predicted"/>
<feature type="region of interest" description="Disordered" evidence="1">
    <location>
        <begin position="821"/>
        <end position="845"/>
    </location>
</feature>
<organism evidence="2 3">
    <name type="scientific">Phialocephala subalpina</name>
    <dbReference type="NCBI Taxonomy" id="576137"/>
    <lineage>
        <taxon>Eukaryota</taxon>
        <taxon>Fungi</taxon>
        <taxon>Dikarya</taxon>
        <taxon>Ascomycota</taxon>
        <taxon>Pezizomycotina</taxon>
        <taxon>Leotiomycetes</taxon>
        <taxon>Helotiales</taxon>
        <taxon>Mollisiaceae</taxon>
        <taxon>Phialocephala</taxon>
        <taxon>Phialocephala fortinii species complex</taxon>
    </lineage>
</organism>
<gene>
    <name evidence="2" type="ORF">PAC_14790</name>
</gene>
<feature type="region of interest" description="Disordered" evidence="1">
    <location>
        <begin position="861"/>
        <end position="891"/>
    </location>
</feature>
<reference evidence="2 3" key="1">
    <citation type="submission" date="2016-03" db="EMBL/GenBank/DDBJ databases">
        <authorList>
            <person name="Ploux O."/>
        </authorList>
    </citation>
    <scope>NUCLEOTIDE SEQUENCE [LARGE SCALE GENOMIC DNA]</scope>
    <source>
        <strain evidence="2 3">UAMH 11012</strain>
    </source>
</reference>
<dbReference type="Proteomes" id="UP000184330">
    <property type="component" value="Unassembled WGS sequence"/>
</dbReference>
<dbReference type="OrthoDB" id="4227485at2759"/>
<evidence type="ECO:0000313" key="3">
    <source>
        <dbReference type="Proteomes" id="UP000184330"/>
    </source>
</evidence>